<sequence length="106" mass="12695">MNLRWILCRQSHPNPILRIPLYPTLYYCSTSNSPCPIPTRNRIKQPIRNQFRFRQNPIPPILYYQRLLWISTLIFPSPDPSTILTRPIRRPRQLHTSQPLKHTTTH</sequence>
<organism evidence="2">
    <name type="scientific">Castor canadensis</name>
    <name type="common">American beaver</name>
    <dbReference type="NCBI Taxonomy" id="51338"/>
    <lineage>
        <taxon>Eukaryota</taxon>
        <taxon>Metazoa</taxon>
        <taxon>Chordata</taxon>
        <taxon>Craniata</taxon>
        <taxon>Vertebrata</taxon>
        <taxon>Euteleostomi</taxon>
        <taxon>Mammalia</taxon>
        <taxon>Eutheria</taxon>
        <taxon>Euarchontoglires</taxon>
        <taxon>Glires</taxon>
        <taxon>Rodentia</taxon>
        <taxon>Castorimorpha</taxon>
        <taxon>Castoridae</taxon>
        <taxon>Castor</taxon>
    </lineage>
</organism>
<name>A0A8C0VYH7_CASCN</name>
<protein>
    <submittedName>
        <fullName evidence="2">Uncharacterized protein</fullName>
    </submittedName>
</protein>
<accession>A0A8C0VYH7</accession>
<feature type="compositionally biased region" description="Polar residues" evidence="1">
    <location>
        <begin position="94"/>
        <end position="106"/>
    </location>
</feature>
<dbReference type="Ensembl" id="ENSCCNT00000002578.1">
    <property type="protein sequence ID" value="ENSCCNP00000001941.1"/>
    <property type="gene ID" value="ENSCCNG00000002150.1"/>
</dbReference>
<evidence type="ECO:0000313" key="2">
    <source>
        <dbReference type="Ensembl" id="ENSCCNP00000001941.1"/>
    </source>
</evidence>
<proteinExistence type="predicted"/>
<reference evidence="2" key="1">
    <citation type="submission" date="2023-09" db="UniProtKB">
        <authorList>
            <consortium name="Ensembl"/>
        </authorList>
    </citation>
    <scope>IDENTIFICATION</scope>
</reference>
<feature type="region of interest" description="Disordered" evidence="1">
    <location>
        <begin position="84"/>
        <end position="106"/>
    </location>
</feature>
<evidence type="ECO:0000256" key="1">
    <source>
        <dbReference type="SAM" id="MobiDB-lite"/>
    </source>
</evidence>
<dbReference type="AlphaFoldDB" id="A0A8C0VYH7"/>